<dbReference type="InterPro" id="IPR034058">
    <property type="entry name" value="TagA/B/C/D_pept_dom"/>
</dbReference>
<dbReference type="CDD" id="cd04842">
    <property type="entry name" value="Peptidases_S8_Kp43_protease"/>
    <property type="match status" value="1"/>
</dbReference>
<dbReference type="SUPFAM" id="SSF49785">
    <property type="entry name" value="Galactose-binding domain-like"/>
    <property type="match status" value="1"/>
</dbReference>
<dbReference type="PANTHER" id="PTHR43399">
    <property type="entry name" value="SUBTILISIN-RELATED"/>
    <property type="match status" value="1"/>
</dbReference>
<dbReference type="Gene3D" id="3.40.50.200">
    <property type="entry name" value="Peptidase S8/S53 domain"/>
    <property type="match status" value="1"/>
</dbReference>
<dbReference type="Gene3D" id="2.60.120.380">
    <property type="match status" value="1"/>
</dbReference>
<comment type="similarity">
    <text evidence="1 5">Belongs to the peptidase S8 family.</text>
</comment>
<dbReference type="PRINTS" id="PR00723">
    <property type="entry name" value="SUBTILISIN"/>
</dbReference>
<evidence type="ECO:0000256" key="2">
    <source>
        <dbReference type="ARBA" id="ARBA00022670"/>
    </source>
</evidence>
<keyword evidence="3 5" id="KW-0378">Hydrolase</keyword>
<dbReference type="EMBL" id="SSFD01000115">
    <property type="protein sequence ID" value="TXH86240.1"/>
    <property type="molecule type" value="Genomic_DNA"/>
</dbReference>
<organism evidence="7 8">
    <name type="scientific">Thauera aminoaromatica</name>
    <dbReference type="NCBI Taxonomy" id="164330"/>
    <lineage>
        <taxon>Bacteria</taxon>
        <taxon>Pseudomonadati</taxon>
        <taxon>Pseudomonadota</taxon>
        <taxon>Betaproteobacteria</taxon>
        <taxon>Rhodocyclales</taxon>
        <taxon>Zoogloeaceae</taxon>
        <taxon>Thauera</taxon>
    </lineage>
</organism>
<dbReference type="InterPro" id="IPR015500">
    <property type="entry name" value="Peptidase_S8_subtilisin-rel"/>
</dbReference>
<evidence type="ECO:0000256" key="3">
    <source>
        <dbReference type="ARBA" id="ARBA00022801"/>
    </source>
</evidence>
<feature type="active site" description="Charge relay system" evidence="5">
    <location>
        <position position="540"/>
    </location>
</feature>
<dbReference type="RefSeq" id="WP_276658117.1">
    <property type="nucleotide sequence ID" value="NZ_SSFD01000115.1"/>
</dbReference>
<dbReference type="InterPro" id="IPR000209">
    <property type="entry name" value="Peptidase_S8/S53_dom"/>
</dbReference>
<dbReference type="PROSITE" id="PS00137">
    <property type="entry name" value="SUBTILASE_HIS"/>
    <property type="match status" value="1"/>
</dbReference>
<evidence type="ECO:0000256" key="1">
    <source>
        <dbReference type="ARBA" id="ARBA00011073"/>
    </source>
</evidence>
<gene>
    <name evidence="7" type="ORF">E6Q80_08060</name>
</gene>
<dbReference type="GO" id="GO:0006508">
    <property type="term" value="P:proteolysis"/>
    <property type="evidence" value="ECO:0007669"/>
    <property type="project" value="UniProtKB-KW"/>
</dbReference>
<dbReference type="InterPro" id="IPR008979">
    <property type="entry name" value="Galactose-bd-like_sf"/>
</dbReference>
<evidence type="ECO:0000256" key="4">
    <source>
        <dbReference type="ARBA" id="ARBA00022825"/>
    </source>
</evidence>
<feature type="active site" description="Charge relay system" evidence="5">
    <location>
        <position position="303"/>
    </location>
</feature>
<name>A0A5C7SRP5_THASP</name>
<dbReference type="Proteomes" id="UP000321192">
    <property type="component" value="Unassembled WGS sequence"/>
</dbReference>
<dbReference type="SUPFAM" id="SSF52743">
    <property type="entry name" value="Subtilisin-like"/>
    <property type="match status" value="1"/>
</dbReference>
<feature type="active site" description="Charge relay system" evidence="5">
    <location>
        <position position="252"/>
    </location>
</feature>
<keyword evidence="2 5" id="KW-0645">Protease</keyword>
<protein>
    <submittedName>
        <fullName evidence="7">Peptidase S8/S53 subtilisin kexin sedolisin</fullName>
    </submittedName>
</protein>
<keyword evidence="4 5" id="KW-0720">Serine protease</keyword>
<reference evidence="7 8" key="1">
    <citation type="submission" date="2018-09" db="EMBL/GenBank/DDBJ databases">
        <title>Metagenome Assembled Genomes from an Advanced Water Purification Facility.</title>
        <authorList>
            <person name="Stamps B.W."/>
            <person name="Spear J.R."/>
        </authorList>
    </citation>
    <scope>NUCLEOTIDE SEQUENCE [LARGE SCALE GENOMIC DNA]</scope>
    <source>
        <strain evidence="7">Bin_27_1</strain>
    </source>
</reference>
<dbReference type="AlphaFoldDB" id="A0A5C7SRP5"/>
<dbReference type="PANTHER" id="PTHR43399:SF4">
    <property type="entry name" value="CELL WALL-ASSOCIATED PROTEASE"/>
    <property type="match status" value="1"/>
</dbReference>
<dbReference type="Pfam" id="PF00082">
    <property type="entry name" value="Peptidase_S8"/>
    <property type="match status" value="1"/>
</dbReference>
<dbReference type="InterPro" id="IPR036852">
    <property type="entry name" value="Peptidase_S8/S53_dom_sf"/>
</dbReference>
<dbReference type="PROSITE" id="PS51892">
    <property type="entry name" value="SUBTILASE"/>
    <property type="match status" value="1"/>
</dbReference>
<evidence type="ECO:0000313" key="7">
    <source>
        <dbReference type="EMBL" id="TXH86240.1"/>
    </source>
</evidence>
<feature type="domain" description="Peptidase S8/S53" evidence="6">
    <location>
        <begin position="243"/>
        <end position="596"/>
    </location>
</feature>
<sequence>MVFAPRAHPGVAPACFALVPAAATAGAVLARYGELALVEVERVPVTAWASWTDLDPIRVHGVPRTLPSGCFEPGAGPRCILRFAGPVLPAWRETLATLGWTPRFDCPPSGLCADVGGDLVALRAALPALRAIAPYAAEDCARAGAGGVAALPDTVDAVAFSVEDRVRLEGELTAAGLQVVASSPYKLRVSGDAGAVGRLRDAVGVKIADPGTLPRTASLSLRLAIGATALPESAGGATGAQGGEGELIAFADTGLGTGATDAPHPDFAGRVQAIHSWPLAPGWSAFVRAPGADDGGADRGSGHGTHVAGLAAGDGGLSAGRLVGVAPGARILMQAIEQYVDPLPEWRSRLQPGFYLAGRPLDLRELLEQARAAGAAIHVDAWGVEAAGAYTDDSWECDHFLHAHAEMLVIVAAGNAGRDRNRDGAVDAGTLYAPASAKSVLAVGATEGPDAGIGLRGGWAALDPAGTRFPDPAQRGASVSGDAERLALLSSCGPTLDGRIKPDLCAPGTNLAAARSTASSARGWGLANPLPWYQYLGGTSMSTGVVAGAAAVLRQRWRPVLGEAPGGAALKALLIHGARAVHRRDGQGEEDRQRAGFGRLWLAGSLPGPDGPVLIEDRVGVATGERRRIDCTGPGRLRAVLCWYDAPGEALINDLDLVLRDAGGSVLAWGNHPAGAVGSPDRRNTVECIDVALGEGEWMLEVRGVNVPLGPQPWALATSPGVVVRATPAAPGTPTVPADPLPAPRWRVDLPWTAVRGVGARRAIELERTLPGGLAALCAGAPDEDALAFLPAALRAQIRSVAAFLGAPPPAAARLALAHPLHALLSGAPETVSTVAWQALAAALSPLLEALDRNVAREVRGERLFR</sequence>
<dbReference type="GO" id="GO:0004252">
    <property type="term" value="F:serine-type endopeptidase activity"/>
    <property type="evidence" value="ECO:0007669"/>
    <property type="project" value="UniProtKB-UniRule"/>
</dbReference>
<comment type="caution">
    <text evidence="7">The sequence shown here is derived from an EMBL/GenBank/DDBJ whole genome shotgun (WGS) entry which is preliminary data.</text>
</comment>
<evidence type="ECO:0000259" key="6">
    <source>
        <dbReference type="Pfam" id="PF00082"/>
    </source>
</evidence>
<evidence type="ECO:0000256" key="5">
    <source>
        <dbReference type="PROSITE-ProRule" id="PRU01240"/>
    </source>
</evidence>
<dbReference type="InterPro" id="IPR051048">
    <property type="entry name" value="Peptidase_S8/S53_subtilisin"/>
</dbReference>
<proteinExistence type="inferred from homology"/>
<evidence type="ECO:0000313" key="8">
    <source>
        <dbReference type="Proteomes" id="UP000321192"/>
    </source>
</evidence>
<accession>A0A5C7SRP5</accession>
<dbReference type="InterPro" id="IPR022398">
    <property type="entry name" value="Peptidase_S8_His-AS"/>
</dbReference>